<evidence type="ECO:0000256" key="1">
    <source>
        <dbReference type="PROSITE-ProRule" id="PRU00339"/>
    </source>
</evidence>
<sequence length="259" mass="29274">MLKKIITMGLTFALVACSSTQSNWQQDESKETIYKQTNNHVQLTELYKKQLQKKDTVELREKLSTSYLAMGDAESALFYIAPVTKEKNASVESLLLQSRAYSELGQYPAAINSAKRVLEKSPENAAAENLLGTFYGYSYQYELARGYFERAREHFYDSATVNNNLAVLDIAQENYQSAAQRLLPLYKRGQADEQMIANLTLSMAKLGHYSFVESVLSDRFSQHQIEQIYKAIRNHSVYSAESRSLAVSGMQASEAHDES</sequence>
<dbReference type="Proteomes" id="UP000297753">
    <property type="component" value="Unassembled WGS sequence"/>
</dbReference>
<dbReference type="AlphaFoldDB" id="A0A4Y8WE21"/>
<dbReference type="Gene3D" id="1.25.40.10">
    <property type="entry name" value="Tetratricopeptide repeat domain"/>
    <property type="match status" value="1"/>
</dbReference>
<keyword evidence="3" id="KW-1185">Reference proteome</keyword>
<dbReference type="Pfam" id="PF13432">
    <property type="entry name" value="TPR_16"/>
    <property type="match status" value="1"/>
</dbReference>
<evidence type="ECO:0000313" key="3">
    <source>
        <dbReference type="Proteomes" id="UP000297753"/>
    </source>
</evidence>
<comment type="caution">
    <text evidence="2">The sequence shown here is derived from an EMBL/GenBank/DDBJ whole genome shotgun (WGS) entry which is preliminary data.</text>
</comment>
<dbReference type="PROSITE" id="PS50005">
    <property type="entry name" value="TPR"/>
    <property type="match status" value="1"/>
</dbReference>
<dbReference type="PROSITE" id="PS51257">
    <property type="entry name" value="PROKAR_LIPOPROTEIN"/>
    <property type="match status" value="1"/>
</dbReference>
<dbReference type="EMBL" id="SATR01000021">
    <property type="protein sequence ID" value="TFH90896.1"/>
    <property type="molecule type" value="Genomic_DNA"/>
</dbReference>
<dbReference type="SMART" id="SM00028">
    <property type="entry name" value="TPR"/>
    <property type="match status" value="2"/>
</dbReference>
<gene>
    <name evidence="2" type="ORF">ELS82_14305</name>
</gene>
<protein>
    <submittedName>
        <fullName evidence="2">Secretion protein</fullName>
    </submittedName>
</protein>
<dbReference type="SUPFAM" id="SSF48452">
    <property type="entry name" value="TPR-like"/>
    <property type="match status" value="1"/>
</dbReference>
<proteinExistence type="predicted"/>
<dbReference type="OrthoDB" id="6260771at2"/>
<feature type="repeat" description="TPR" evidence="1">
    <location>
        <begin position="91"/>
        <end position="124"/>
    </location>
</feature>
<accession>A0A4Y8WE21</accession>
<name>A0A4Y8WE21_9VIBR</name>
<reference evidence="2 3" key="1">
    <citation type="submission" date="2019-01" db="EMBL/GenBank/DDBJ databases">
        <title>Vibrio BEI176 sp. nov, a marine bacterium isolated from China: eastern marignal seas.</title>
        <authorList>
            <person name="Li B."/>
        </authorList>
    </citation>
    <scope>NUCLEOTIDE SEQUENCE [LARGE SCALE GENOMIC DNA]</scope>
    <source>
        <strain evidence="2 3">BEI176</strain>
    </source>
</reference>
<dbReference type="InterPro" id="IPR011990">
    <property type="entry name" value="TPR-like_helical_dom_sf"/>
</dbReference>
<evidence type="ECO:0000313" key="2">
    <source>
        <dbReference type="EMBL" id="TFH90896.1"/>
    </source>
</evidence>
<organism evidence="2 3">
    <name type="scientific">Vibrio ouci</name>
    <dbReference type="NCBI Taxonomy" id="2499078"/>
    <lineage>
        <taxon>Bacteria</taxon>
        <taxon>Pseudomonadati</taxon>
        <taxon>Pseudomonadota</taxon>
        <taxon>Gammaproteobacteria</taxon>
        <taxon>Vibrionales</taxon>
        <taxon>Vibrionaceae</taxon>
        <taxon>Vibrio</taxon>
    </lineage>
</organism>
<dbReference type="RefSeq" id="WP_134836075.1">
    <property type="nucleotide sequence ID" value="NZ_SATR01000021.1"/>
</dbReference>
<dbReference type="InterPro" id="IPR019734">
    <property type="entry name" value="TPR_rpt"/>
</dbReference>
<keyword evidence="1" id="KW-0802">TPR repeat</keyword>